<dbReference type="SUPFAM" id="SSF53474">
    <property type="entry name" value="alpha/beta-Hydrolases"/>
    <property type="match status" value="1"/>
</dbReference>
<name>A0AA48HKC3_9ALTE</name>
<evidence type="ECO:0000313" key="3">
    <source>
        <dbReference type="EMBL" id="BDX06819.1"/>
    </source>
</evidence>
<keyword evidence="1" id="KW-0378">Hydrolase</keyword>
<organism evidence="3 4">
    <name type="scientific">Planctobacterium marinum</name>
    <dbReference type="NCBI Taxonomy" id="1631968"/>
    <lineage>
        <taxon>Bacteria</taxon>
        <taxon>Pseudomonadati</taxon>
        <taxon>Pseudomonadota</taxon>
        <taxon>Gammaproteobacteria</taxon>
        <taxon>Alteromonadales</taxon>
        <taxon>Alteromonadaceae</taxon>
        <taxon>Planctobacterium</taxon>
    </lineage>
</organism>
<feature type="domain" description="AB hydrolase-1" evidence="2">
    <location>
        <begin position="13"/>
        <end position="241"/>
    </location>
</feature>
<dbReference type="Pfam" id="PF00561">
    <property type="entry name" value="Abhydrolase_1"/>
    <property type="match status" value="1"/>
</dbReference>
<sequence length="256" mass="28581">MILNYEIKGQGEPIVLLHGLFGSLENLGVIARQLEDEYQIISIDLPDHGRSAQTEQFSFSLYADSVVETLKSIDLQQVNLLGHSLGGKVAMQIALQYPALVKNLIVADIAPVSYSPRHQNVFNALQSFKPEEISSRQQADKAMAEFVQEAGVRQFLLKSLAKLENGKFAWRFNLELLIRDYHLLSQAISSDKNYAGRTLFIKGGNSDYITREHQSAISALFPIAEARIINGVGHWLHAEKPVVFAGIVSRFLEECQ</sequence>
<dbReference type="InterPro" id="IPR029058">
    <property type="entry name" value="AB_hydrolase_fold"/>
</dbReference>
<keyword evidence="4" id="KW-1185">Reference proteome</keyword>
<accession>A0AA48HKC3</accession>
<proteinExistence type="predicted"/>
<evidence type="ECO:0000313" key="4">
    <source>
        <dbReference type="Proteomes" id="UP001333710"/>
    </source>
</evidence>
<dbReference type="KEGG" id="pmaw:MACH26_23400"/>
<dbReference type="Gene3D" id="3.40.50.1820">
    <property type="entry name" value="alpha/beta hydrolase"/>
    <property type="match status" value="1"/>
</dbReference>
<gene>
    <name evidence="3" type="ORF">MACH26_23400</name>
</gene>
<dbReference type="PRINTS" id="PR00412">
    <property type="entry name" value="EPOXHYDRLASE"/>
</dbReference>
<dbReference type="PANTHER" id="PTHR46118">
    <property type="entry name" value="PROTEIN ABHD11"/>
    <property type="match status" value="1"/>
</dbReference>
<dbReference type="RefSeq" id="WP_338292818.1">
    <property type="nucleotide sequence ID" value="NZ_AP027272.1"/>
</dbReference>
<dbReference type="AlphaFoldDB" id="A0AA48HKC3"/>
<evidence type="ECO:0000259" key="2">
    <source>
        <dbReference type="Pfam" id="PF00561"/>
    </source>
</evidence>
<dbReference type="Proteomes" id="UP001333710">
    <property type="component" value="Chromosome"/>
</dbReference>
<dbReference type="EMBL" id="AP027272">
    <property type="protein sequence ID" value="BDX06819.1"/>
    <property type="molecule type" value="Genomic_DNA"/>
</dbReference>
<dbReference type="PRINTS" id="PR00111">
    <property type="entry name" value="ABHYDROLASE"/>
</dbReference>
<reference evidence="3" key="1">
    <citation type="submission" date="2023-01" db="EMBL/GenBank/DDBJ databases">
        <title>Complete genome sequence of Planctobacterium marinum strain Dej080120_11.</title>
        <authorList>
            <person name="Ueki S."/>
            <person name="Maruyama F."/>
        </authorList>
    </citation>
    <scope>NUCLEOTIDE SEQUENCE</scope>
    <source>
        <strain evidence="3">Dej080120_11</strain>
    </source>
</reference>
<protein>
    <submittedName>
        <fullName evidence="3">Acyl-CoA esterase</fullName>
    </submittedName>
</protein>
<dbReference type="InterPro" id="IPR000639">
    <property type="entry name" value="Epox_hydrolase-like"/>
</dbReference>
<dbReference type="InterPro" id="IPR000073">
    <property type="entry name" value="AB_hydrolase_1"/>
</dbReference>
<dbReference type="GO" id="GO:0016787">
    <property type="term" value="F:hydrolase activity"/>
    <property type="evidence" value="ECO:0007669"/>
    <property type="project" value="UniProtKB-KW"/>
</dbReference>
<evidence type="ECO:0000256" key="1">
    <source>
        <dbReference type="ARBA" id="ARBA00022801"/>
    </source>
</evidence>
<dbReference type="PANTHER" id="PTHR46118:SF4">
    <property type="entry name" value="PROTEIN ABHD11"/>
    <property type="match status" value="1"/>
</dbReference>